<dbReference type="EMBL" id="MIJE01000011">
    <property type="protein sequence ID" value="OEF97348.1"/>
    <property type="molecule type" value="Genomic_DNA"/>
</dbReference>
<dbReference type="InterPro" id="IPR051201">
    <property type="entry name" value="Chloro_Bact_Ser_Proteases"/>
</dbReference>
<name>A0A1E5G2R3_9FIRM</name>
<dbReference type="STRING" id="766136.BHF68_03820"/>
<sequence length="402" mass="42774">MSYEEDFHERKSRKKGFSGFTVIVLVLIASLIGGGTVAMLVPSMIQAGVIDINGAQNANFYGNSPIVQTRDPLERQQTQLEVTTAIVDAVDRVKPAVVGIVNIQGGQGFFSNHQEYEAGSGSGVIIEVTGNRALIVTNHHVIEGARSLSVTLADGEQVEARLVGSDELTDLAVLEIDARHVTTIAAFGNSDALRPGEPAIAIGNPLGLEFAQTVTVGVISATQRALPVRIGGNKVYEVNVIQTDAAINFGNSGGALVNIHGELIGINSAKIARAGVEGIGFSIPINDAEPIINDLIEHGRVIRPYLGIAPRDLNTVPEQYRPEVPVREGVILSDNPVGPAAEAGLEMYDVIVEIQGRAIDNSVTLRKVLYGKRVGDTINIVYYRGAQLLETQITLGELPELP</sequence>
<evidence type="ECO:0000256" key="2">
    <source>
        <dbReference type="ARBA" id="ARBA00022670"/>
    </source>
</evidence>
<keyword evidence="7" id="KW-1185">Reference proteome</keyword>
<dbReference type="Gene3D" id="2.30.42.10">
    <property type="match status" value="1"/>
</dbReference>
<evidence type="ECO:0000256" key="3">
    <source>
        <dbReference type="ARBA" id="ARBA00022801"/>
    </source>
</evidence>
<dbReference type="PANTHER" id="PTHR43343:SF3">
    <property type="entry name" value="PROTEASE DO-LIKE 8, CHLOROPLASTIC"/>
    <property type="match status" value="1"/>
</dbReference>
<dbReference type="SMART" id="SM00228">
    <property type="entry name" value="PDZ"/>
    <property type="match status" value="1"/>
</dbReference>
<keyword evidence="4" id="KW-0812">Transmembrane</keyword>
<keyword evidence="3" id="KW-0378">Hydrolase</keyword>
<keyword evidence="4" id="KW-0472">Membrane</keyword>
<dbReference type="InterPro" id="IPR001940">
    <property type="entry name" value="Peptidase_S1C"/>
</dbReference>
<dbReference type="RefSeq" id="WP_069642746.1">
    <property type="nucleotide sequence ID" value="NZ_MIJE01000011.1"/>
</dbReference>
<feature type="domain" description="PDZ" evidence="5">
    <location>
        <begin position="304"/>
        <end position="386"/>
    </location>
</feature>
<dbReference type="InterPro" id="IPR001478">
    <property type="entry name" value="PDZ"/>
</dbReference>
<proteinExistence type="inferred from homology"/>
<dbReference type="Proteomes" id="UP000094296">
    <property type="component" value="Unassembled WGS sequence"/>
</dbReference>
<feature type="transmembrane region" description="Helical" evidence="4">
    <location>
        <begin position="20"/>
        <end position="41"/>
    </location>
</feature>
<comment type="similarity">
    <text evidence="1">Belongs to the peptidase S1C family.</text>
</comment>
<evidence type="ECO:0000256" key="4">
    <source>
        <dbReference type="SAM" id="Phobius"/>
    </source>
</evidence>
<dbReference type="GO" id="GO:0004252">
    <property type="term" value="F:serine-type endopeptidase activity"/>
    <property type="evidence" value="ECO:0007669"/>
    <property type="project" value="InterPro"/>
</dbReference>
<dbReference type="OrthoDB" id="9758917at2"/>
<dbReference type="Pfam" id="PF13365">
    <property type="entry name" value="Trypsin_2"/>
    <property type="match status" value="1"/>
</dbReference>
<dbReference type="InterPro" id="IPR009003">
    <property type="entry name" value="Peptidase_S1_PA"/>
</dbReference>
<evidence type="ECO:0000256" key="1">
    <source>
        <dbReference type="ARBA" id="ARBA00010541"/>
    </source>
</evidence>
<accession>A0A1E5G2R3</accession>
<gene>
    <name evidence="6" type="ORF">BHF68_03820</name>
</gene>
<dbReference type="PANTHER" id="PTHR43343">
    <property type="entry name" value="PEPTIDASE S12"/>
    <property type="match status" value="1"/>
</dbReference>
<dbReference type="GO" id="GO:0006508">
    <property type="term" value="P:proteolysis"/>
    <property type="evidence" value="ECO:0007669"/>
    <property type="project" value="UniProtKB-KW"/>
</dbReference>
<protein>
    <recommendedName>
        <fullName evidence="5">PDZ domain-containing protein</fullName>
    </recommendedName>
</protein>
<reference evidence="6 7" key="1">
    <citation type="submission" date="2016-09" db="EMBL/GenBank/DDBJ databases">
        <title>Draft genome sequence for the type strain of Desulfuribacillus alkaliarsenatis AHT28, an obligately anaerobic, sulfidogenic bacterium isolated from Russian soda lake sediments.</title>
        <authorList>
            <person name="Abin C.A."/>
            <person name="Hollibaugh J.T."/>
        </authorList>
    </citation>
    <scope>NUCLEOTIDE SEQUENCE [LARGE SCALE GENOMIC DNA]</scope>
    <source>
        <strain evidence="6 7">AHT28</strain>
    </source>
</reference>
<dbReference type="PRINTS" id="PR00834">
    <property type="entry name" value="PROTEASES2C"/>
</dbReference>
<dbReference type="InterPro" id="IPR043504">
    <property type="entry name" value="Peptidase_S1_PA_chymotrypsin"/>
</dbReference>
<dbReference type="InterPro" id="IPR036034">
    <property type="entry name" value="PDZ_sf"/>
</dbReference>
<evidence type="ECO:0000313" key="7">
    <source>
        <dbReference type="Proteomes" id="UP000094296"/>
    </source>
</evidence>
<keyword evidence="2" id="KW-0645">Protease</keyword>
<dbReference type="Gene3D" id="2.40.10.10">
    <property type="entry name" value="Trypsin-like serine proteases"/>
    <property type="match status" value="2"/>
</dbReference>
<evidence type="ECO:0000259" key="5">
    <source>
        <dbReference type="SMART" id="SM00228"/>
    </source>
</evidence>
<comment type="caution">
    <text evidence="6">The sequence shown here is derived from an EMBL/GenBank/DDBJ whole genome shotgun (WGS) entry which is preliminary data.</text>
</comment>
<dbReference type="SUPFAM" id="SSF50156">
    <property type="entry name" value="PDZ domain-like"/>
    <property type="match status" value="1"/>
</dbReference>
<evidence type="ECO:0000313" key="6">
    <source>
        <dbReference type="EMBL" id="OEF97348.1"/>
    </source>
</evidence>
<keyword evidence="4" id="KW-1133">Transmembrane helix</keyword>
<organism evidence="6 7">
    <name type="scientific">Desulfuribacillus alkaliarsenatis</name>
    <dbReference type="NCBI Taxonomy" id="766136"/>
    <lineage>
        <taxon>Bacteria</taxon>
        <taxon>Bacillati</taxon>
        <taxon>Bacillota</taxon>
        <taxon>Desulfuribacillia</taxon>
        <taxon>Desulfuribacillales</taxon>
        <taxon>Desulfuribacillaceae</taxon>
        <taxon>Desulfuribacillus</taxon>
    </lineage>
</organism>
<dbReference type="SUPFAM" id="SSF50494">
    <property type="entry name" value="Trypsin-like serine proteases"/>
    <property type="match status" value="1"/>
</dbReference>
<dbReference type="Pfam" id="PF13180">
    <property type="entry name" value="PDZ_2"/>
    <property type="match status" value="1"/>
</dbReference>
<dbReference type="AlphaFoldDB" id="A0A1E5G2R3"/>